<name>A0A2N6Q7Q4_9BACT</name>
<reference evidence="2 3" key="1">
    <citation type="submission" date="2017-09" db="EMBL/GenBank/DDBJ databases">
        <title>Bacterial strain isolated from the female urinary microbiota.</title>
        <authorList>
            <person name="Thomas-White K."/>
            <person name="Kumar N."/>
            <person name="Forster S."/>
            <person name="Putonti C."/>
            <person name="Lawley T."/>
            <person name="Wolfe A.J."/>
        </authorList>
    </citation>
    <scope>NUCLEOTIDE SEQUENCE [LARGE SCALE GENOMIC DNA]</scope>
    <source>
        <strain evidence="2 3">UMB0818</strain>
    </source>
</reference>
<evidence type="ECO:0000313" key="3">
    <source>
        <dbReference type="Proteomes" id="UP000235661"/>
    </source>
</evidence>
<feature type="compositionally biased region" description="Low complexity" evidence="1">
    <location>
        <begin position="166"/>
        <end position="175"/>
    </location>
</feature>
<feature type="compositionally biased region" description="Low complexity" evidence="1">
    <location>
        <begin position="149"/>
        <end position="158"/>
    </location>
</feature>
<dbReference type="RefSeq" id="WP_102187865.1">
    <property type="nucleotide sequence ID" value="NZ_PNGI01000003.1"/>
</dbReference>
<dbReference type="AlphaFoldDB" id="A0A2N6Q7Q4"/>
<feature type="region of interest" description="Disordered" evidence="1">
    <location>
        <begin position="114"/>
        <end position="193"/>
    </location>
</feature>
<gene>
    <name evidence="2" type="ORF">CJ232_02800</name>
</gene>
<sequence>MKAYLKLELNFFEAPVYMEMRAIEGCTGEGCVLALMRYLRTCPKGTGYLAALKNIAHDCRKSKTYLMHIISDYKIFKIVDQKFFYCPYLEHSLFVQHSTNNQFTPSQVLVNQGEPLYTNNTDNTDNTNHPTTMRARDDADDEKNKNHIAQSTPQQTAAPMPPSPPKQAASAKKQPVSPSNVSPRPATTPPSAADCQHELRRLNACNKPVKAMTLNAYPHASTSHEVAEKKAKLQKCEQDILNHLYGDAAFMMSLQSLTGLCVYRSAKTRYYCLQWFRMIRHSQGKPIVDEEDAKRHLLALLQKGRKTRNDFHRWHNDQLQP</sequence>
<evidence type="ECO:0000256" key="1">
    <source>
        <dbReference type="SAM" id="MobiDB-lite"/>
    </source>
</evidence>
<feature type="compositionally biased region" description="Low complexity" evidence="1">
    <location>
        <begin position="118"/>
        <end position="132"/>
    </location>
</feature>
<accession>A0A2N6Q7Q4</accession>
<evidence type="ECO:0000313" key="2">
    <source>
        <dbReference type="EMBL" id="PMC11034.1"/>
    </source>
</evidence>
<dbReference type="EMBL" id="PNGI01000003">
    <property type="protein sequence ID" value="PMC11034.1"/>
    <property type="molecule type" value="Genomic_DNA"/>
</dbReference>
<feature type="compositionally biased region" description="Low complexity" evidence="1">
    <location>
        <begin position="182"/>
        <end position="193"/>
    </location>
</feature>
<protein>
    <recommendedName>
        <fullName evidence="4">DUF4373 domain-containing protein</fullName>
    </recommendedName>
</protein>
<dbReference type="Proteomes" id="UP000235661">
    <property type="component" value="Unassembled WGS sequence"/>
</dbReference>
<feature type="compositionally biased region" description="Basic and acidic residues" evidence="1">
    <location>
        <begin position="134"/>
        <end position="145"/>
    </location>
</feature>
<evidence type="ECO:0008006" key="4">
    <source>
        <dbReference type="Google" id="ProtNLM"/>
    </source>
</evidence>
<proteinExistence type="predicted"/>
<comment type="caution">
    <text evidence="2">The sequence shown here is derived from an EMBL/GenBank/DDBJ whole genome shotgun (WGS) entry which is preliminary data.</text>
</comment>
<organism evidence="2 3">
    <name type="scientific">Hoylesella timonensis</name>
    <dbReference type="NCBI Taxonomy" id="386414"/>
    <lineage>
        <taxon>Bacteria</taxon>
        <taxon>Pseudomonadati</taxon>
        <taxon>Bacteroidota</taxon>
        <taxon>Bacteroidia</taxon>
        <taxon>Bacteroidales</taxon>
        <taxon>Prevotellaceae</taxon>
        <taxon>Hoylesella</taxon>
    </lineage>
</organism>